<comment type="caution">
    <text evidence="2">The sequence shown here is derived from an EMBL/GenBank/DDBJ whole genome shotgun (WGS) entry which is preliminary data.</text>
</comment>
<reference evidence="2" key="1">
    <citation type="submission" date="2017-07" db="EMBL/GenBank/DDBJ databases">
        <title>Taro Niue Genome Assembly and Annotation.</title>
        <authorList>
            <person name="Atibalentja N."/>
            <person name="Keating K."/>
            <person name="Fields C.J."/>
        </authorList>
    </citation>
    <scope>NUCLEOTIDE SEQUENCE</scope>
    <source>
        <strain evidence="2">Niue_2</strain>
        <tissue evidence="2">Leaf</tissue>
    </source>
</reference>
<evidence type="ECO:0000259" key="1">
    <source>
        <dbReference type="Pfam" id="PF14432"/>
    </source>
</evidence>
<organism evidence="2 3">
    <name type="scientific">Colocasia esculenta</name>
    <name type="common">Wild taro</name>
    <name type="synonym">Arum esculentum</name>
    <dbReference type="NCBI Taxonomy" id="4460"/>
    <lineage>
        <taxon>Eukaryota</taxon>
        <taxon>Viridiplantae</taxon>
        <taxon>Streptophyta</taxon>
        <taxon>Embryophyta</taxon>
        <taxon>Tracheophyta</taxon>
        <taxon>Spermatophyta</taxon>
        <taxon>Magnoliopsida</taxon>
        <taxon>Liliopsida</taxon>
        <taxon>Araceae</taxon>
        <taxon>Aroideae</taxon>
        <taxon>Colocasieae</taxon>
        <taxon>Colocasia</taxon>
    </lineage>
</organism>
<evidence type="ECO:0000313" key="2">
    <source>
        <dbReference type="EMBL" id="MQL95334.1"/>
    </source>
</evidence>
<gene>
    <name evidence="2" type="ORF">Taro_028007</name>
</gene>
<accession>A0A843VQH3</accession>
<keyword evidence="3" id="KW-1185">Reference proteome</keyword>
<dbReference type="EMBL" id="NMUH01001783">
    <property type="protein sequence ID" value="MQL95334.1"/>
    <property type="molecule type" value="Genomic_DNA"/>
</dbReference>
<dbReference type="AlphaFoldDB" id="A0A843VQH3"/>
<sequence length="158" mass="17965">MKRQGVKKEPGLSWIEVGAVVHSFVSGDKSHPQSQKIYAKLEAMVLKIKEAYSVSVDTWKFNGNKELEIEVNFHCKRLAVALGMIALPESSPIRVMKNLRVCLGCHTLIKMFSESERRNIVLRDSIRFHRFSGGSCSCGDYWRNQVEVRQTTSHLLSI</sequence>
<dbReference type="InterPro" id="IPR046849">
    <property type="entry name" value="E2_motif"/>
</dbReference>
<dbReference type="InterPro" id="IPR032867">
    <property type="entry name" value="DYW_dom"/>
</dbReference>
<proteinExistence type="predicted"/>
<dbReference type="Proteomes" id="UP000652761">
    <property type="component" value="Unassembled WGS sequence"/>
</dbReference>
<name>A0A843VQH3_COLES</name>
<dbReference type="GO" id="GO:0008270">
    <property type="term" value="F:zinc ion binding"/>
    <property type="evidence" value="ECO:0007669"/>
    <property type="project" value="InterPro"/>
</dbReference>
<protein>
    <recommendedName>
        <fullName evidence="1">DYW domain-containing protein</fullName>
    </recommendedName>
</protein>
<evidence type="ECO:0000313" key="3">
    <source>
        <dbReference type="Proteomes" id="UP000652761"/>
    </source>
</evidence>
<dbReference type="OrthoDB" id="665793at2759"/>
<feature type="domain" description="DYW" evidence="1">
    <location>
        <begin position="72"/>
        <end position="142"/>
    </location>
</feature>
<dbReference type="Pfam" id="PF14432">
    <property type="entry name" value="DYW_deaminase"/>
    <property type="match status" value="1"/>
</dbReference>
<dbReference type="Pfam" id="PF20430">
    <property type="entry name" value="Eplus_motif"/>
    <property type="match status" value="1"/>
</dbReference>